<evidence type="ECO:0000259" key="1">
    <source>
        <dbReference type="Pfam" id="PF04471"/>
    </source>
</evidence>
<proteinExistence type="predicted"/>
<evidence type="ECO:0000313" key="2">
    <source>
        <dbReference type="EMBL" id="HIQ70782.1"/>
    </source>
</evidence>
<dbReference type="InterPro" id="IPR011856">
    <property type="entry name" value="tRNA_endonuc-like_dom_sf"/>
</dbReference>
<dbReference type="Pfam" id="PF04471">
    <property type="entry name" value="Mrr_cat"/>
    <property type="match status" value="1"/>
</dbReference>
<dbReference type="GO" id="GO:0003677">
    <property type="term" value="F:DNA binding"/>
    <property type="evidence" value="ECO:0007669"/>
    <property type="project" value="InterPro"/>
</dbReference>
<gene>
    <name evidence="2" type="ORF">IAB73_00985</name>
</gene>
<dbReference type="Gene3D" id="3.40.1350.10">
    <property type="match status" value="1"/>
</dbReference>
<name>A0A9D0Z7X2_9FIRM</name>
<dbReference type="SUPFAM" id="SSF52980">
    <property type="entry name" value="Restriction endonuclease-like"/>
    <property type="match status" value="1"/>
</dbReference>
<reference evidence="2" key="1">
    <citation type="submission" date="2020-10" db="EMBL/GenBank/DDBJ databases">
        <authorList>
            <person name="Gilroy R."/>
        </authorList>
    </citation>
    <scope>NUCLEOTIDE SEQUENCE</scope>
    <source>
        <strain evidence="2">ChiSxjej2B14-6234</strain>
    </source>
</reference>
<dbReference type="PANTHER" id="PTHR30015">
    <property type="entry name" value="MRR RESTRICTION SYSTEM PROTEIN"/>
    <property type="match status" value="1"/>
</dbReference>
<keyword evidence="2" id="KW-0378">Hydrolase</keyword>
<dbReference type="GO" id="GO:0009307">
    <property type="term" value="P:DNA restriction-modification system"/>
    <property type="evidence" value="ECO:0007669"/>
    <property type="project" value="InterPro"/>
</dbReference>
<keyword evidence="2" id="KW-0255">Endonuclease</keyword>
<dbReference type="AlphaFoldDB" id="A0A9D0Z7X2"/>
<comment type="caution">
    <text evidence="2">The sequence shown here is derived from an EMBL/GenBank/DDBJ whole genome shotgun (WGS) entry which is preliminary data.</text>
</comment>
<dbReference type="EMBL" id="DVFJ01000004">
    <property type="protein sequence ID" value="HIQ70782.1"/>
    <property type="molecule type" value="Genomic_DNA"/>
</dbReference>
<dbReference type="InterPro" id="IPR052906">
    <property type="entry name" value="Type_IV_Methyl-Rstrct_Enzyme"/>
</dbReference>
<dbReference type="InterPro" id="IPR011335">
    <property type="entry name" value="Restrct_endonuc-II-like"/>
</dbReference>
<evidence type="ECO:0000313" key="3">
    <source>
        <dbReference type="Proteomes" id="UP000886887"/>
    </source>
</evidence>
<reference evidence="2" key="2">
    <citation type="journal article" date="2021" name="PeerJ">
        <title>Extensive microbial diversity within the chicken gut microbiome revealed by metagenomics and culture.</title>
        <authorList>
            <person name="Gilroy R."/>
            <person name="Ravi A."/>
            <person name="Getino M."/>
            <person name="Pursley I."/>
            <person name="Horton D.L."/>
            <person name="Alikhan N.F."/>
            <person name="Baker D."/>
            <person name="Gharbi K."/>
            <person name="Hall N."/>
            <person name="Watson M."/>
            <person name="Adriaenssens E.M."/>
            <person name="Foster-Nyarko E."/>
            <person name="Jarju S."/>
            <person name="Secka A."/>
            <person name="Antonio M."/>
            <person name="Oren A."/>
            <person name="Chaudhuri R.R."/>
            <person name="La Ragione R."/>
            <person name="Hildebrand F."/>
            <person name="Pallen M.J."/>
        </authorList>
    </citation>
    <scope>NUCLEOTIDE SEQUENCE</scope>
    <source>
        <strain evidence="2">ChiSxjej2B14-6234</strain>
    </source>
</reference>
<organism evidence="2 3">
    <name type="scientific">Candidatus Onthenecus intestinigallinarum</name>
    <dbReference type="NCBI Taxonomy" id="2840875"/>
    <lineage>
        <taxon>Bacteria</taxon>
        <taxon>Bacillati</taxon>
        <taxon>Bacillota</taxon>
        <taxon>Clostridia</taxon>
        <taxon>Eubacteriales</taxon>
        <taxon>Candidatus Onthenecus</taxon>
    </lineage>
</organism>
<feature type="domain" description="Restriction endonuclease type IV Mrr" evidence="1">
    <location>
        <begin position="64"/>
        <end position="170"/>
    </location>
</feature>
<sequence length="176" mass="19877">MMRVLVTLLCVGVSILLLLRFPWLLPCVLAALALGALILTWSRRVRISPRDGVERLLRRYGRRPTDFEHYVAEIYRRMGYRVQVTKRTGDSGRDIEMRRDGRLYVVEVKLYSPGERVGREKLQKLQGAMIDADAHGAVFVTTSGFTRTAVDYAARNGIELVDGTALEELIRAVLSA</sequence>
<dbReference type="GO" id="GO:0015666">
    <property type="term" value="F:restriction endodeoxyribonuclease activity"/>
    <property type="evidence" value="ECO:0007669"/>
    <property type="project" value="TreeGrafter"/>
</dbReference>
<keyword evidence="2" id="KW-0540">Nuclease</keyword>
<protein>
    <submittedName>
        <fullName evidence="2">Restriction endonuclease</fullName>
    </submittedName>
</protein>
<accession>A0A9D0Z7X2</accession>
<dbReference type="PANTHER" id="PTHR30015:SF7">
    <property type="entry name" value="TYPE IV METHYL-DIRECTED RESTRICTION ENZYME ECOKMRR"/>
    <property type="match status" value="1"/>
</dbReference>
<dbReference type="Proteomes" id="UP000886887">
    <property type="component" value="Unassembled WGS sequence"/>
</dbReference>
<dbReference type="InterPro" id="IPR007560">
    <property type="entry name" value="Restrct_endonuc_IV_Mrr"/>
</dbReference>